<sequence length="43" mass="4804">MLDEGVLEPVEPQQRSRPVVGVDAGEQLGEVFPDLKFFVYAEL</sequence>
<protein>
    <submittedName>
        <fullName evidence="1">Uncharacterized protein</fullName>
    </submittedName>
</protein>
<name>X1TCV6_9ZZZZ</name>
<accession>X1TCV6</accession>
<dbReference type="AlphaFoldDB" id="X1TCV6"/>
<reference evidence="1" key="1">
    <citation type="journal article" date="2014" name="Front. Microbiol.">
        <title>High frequency of phylogenetically diverse reductive dehalogenase-homologous genes in deep subseafloor sedimentary metagenomes.</title>
        <authorList>
            <person name="Kawai M."/>
            <person name="Futagami T."/>
            <person name="Toyoda A."/>
            <person name="Takaki Y."/>
            <person name="Nishi S."/>
            <person name="Hori S."/>
            <person name="Arai W."/>
            <person name="Tsubouchi T."/>
            <person name="Morono Y."/>
            <person name="Uchiyama I."/>
            <person name="Ito T."/>
            <person name="Fujiyama A."/>
            <person name="Inagaki F."/>
            <person name="Takami H."/>
        </authorList>
    </citation>
    <scope>NUCLEOTIDE SEQUENCE</scope>
    <source>
        <strain evidence="1">Expedition CK06-06</strain>
    </source>
</reference>
<gene>
    <name evidence="1" type="ORF">S12H4_51709</name>
</gene>
<comment type="caution">
    <text evidence="1">The sequence shown here is derived from an EMBL/GenBank/DDBJ whole genome shotgun (WGS) entry which is preliminary data.</text>
</comment>
<proteinExistence type="predicted"/>
<organism evidence="1">
    <name type="scientific">marine sediment metagenome</name>
    <dbReference type="NCBI Taxonomy" id="412755"/>
    <lineage>
        <taxon>unclassified sequences</taxon>
        <taxon>metagenomes</taxon>
        <taxon>ecological metagenomes</taxon>
    </lineage>
</organism>
<dbReference type="EMBL" id="BARW01032713">
    <property type="protein sequence ID" value="GAJ03079.1"/>
    <property type="molecule type" value="Genomic_DNA"/>
</dbReference>
<evidence type="ECO:0000313" key="1">
    <source>
        <dbReference type="EMBL" id="GAJ03079.1"/>
    </source>
</evidence>